<accession>D7DRT1</accession>
<dbReference type="HOGENOM" id="CLU_019602_18_2_2"/>
<dbReference type="SMART" id="SM00062">
    <property type="entry name" value="PBPb"/>
    <property type="match status" value="1"/>
</dbReference>
<dbReference type="PROSITE" id="PS01039">
    <property type="entry name" value="SBP_BACTERIAL_3"/>
    <property type="match status" value="1"/>
</dbReference>
<dbReference type="Pfam" id="PF00497">
    <property type="entry name" value="SBP_bac_3"/>
    <property type="match status" value="1"/>
</dbReference>
<comment type="subcellular location">
    <subcellularLocation>
        <location evidence="1">Cell envelope</location>
    </subcellularLocation>
</comment>
<evidence type="ECO:0000256" key="2">
    <source>
        <dbReference type="ARBA" id="ARBA00022729"/>
    </source>
</evidence>
<dbReference type="InterPro" id="IPR018313">
    <property type="entry name" value="SBP_3_CS"/>
</dbReference>
<evidence type="ECO:0000313" key="5">
    <source>
        <dbReference type="Proteomes" id="UP000007722"/>
    </source>
</evidence>
<dbReference type="Proteomes" id="UP000007722">
    <property type="component" value="Chromosome"/>
</dbReference>
<dbReference type="InParanoid" id="D7DRT1"/>
<reference evidence="4 5" key="1">
    <citation type="submission" date="2010-05" db="EMBL/GenBank/DDBJ databases">
        <title>Complete sequence of Methanococcus voltae A3.</title>
        <authorList>
            <consortium name="US DOE Joint Genome Institute"/>
            <person name="Lucas S."/>
            <person name="Copeland A."/>
            <person name="Lapidus A."/>
            <person name="Cheng J.-F."/>
            <person name="Bruce D."/>
            <person name="Goodwin L."/>
            <person name="Pitluck S."/>
            <person name="Lowry S."/>
            <person name="Clum A."/>
            <person name="Land M."/>
            <person name="Hauser L."/>
            <person name="Kyrpides N."/>
            <person name="Mikhailova N."/>
            <person name="Whitman W.B."/>
            <person name="Woyke T."/>
        </authorList>
    </citation>
    <scope>NUCLEOTIDE SEQUENCE [LARGE SCALE GENOMIC DNA]</scope>
    <source>
        <strain evidence="5">ATCC BAA-1334 / A3</strain>
    </source>
</reference>
<evidence type="ECO:0000256" key="1">
    <source>
        <dbReference type="ARBA" id="ARBA00004196"/>
    </source>
</evidence>
<proteinExistence type="predicted"/>
<evidence type="ECO:0000259" key="3">
    <source>
        <dbReference type="SMART" id="SM00062"/>
    </source>
</evidence>
<dbReference type="EMBL" id="CP002057">
    <property type="protein sequence ID" value="ADI35841.1"/>
    <property type="molecule type" value="Genomic_DNA"/>
</dbReference>
<dbReference type="InterPro" id="IPR001638">
    <property type="entry name" value="Solute-binding_3/MltF_N"/>
</dbReference>
<dbReference type="KEGG" id="mvo:Mvol_0181"/>
<dbReference type="SUPFAM" id="SSF53850">
    <property type="entry name" value="Periplasmic binding protein-like II"/>
    <property type="match status" value="1"/>
</dbReference>
<dbReference type="Gene3D" id="3.40.190.10">
    <property type="entry name" value="Periplasmic binding protein-like II"/>
    <property type="match status" value="2"/>
</dbReference>
<name>D7DRT1_METV3</name>
<feature type="domain" description="Solute-binding protein family 3/N-terminal" evidence="3">
    <location>
        <begin position="48"/>
        <end position="268"/>
    </location>
</feature>
<dbReference type="AlphaFoldDB" id="D7DRT1"/>
<keyword evidence="2" id="KW-0732">Signal</keyword>
<dbReference type="STRING" id="456320.Mvol_0181"/>
<dbReference type="PROSITE" id="PS51257">
    <property type="entry name" value="PROKAR_LIPOPROTEIN"/>
    <property type="match status" value="1"/>
</dbReference>
<dbReference type="CDD" id="cd13530">
    <property type="entry name" value="PBP2_peptides_like"/>
    <property type="match status" value="1"/>
</dbReference>
<dbReference type="eggNOG" id="arCOG01799">
    <property type="taxonomic scope" value="Archaea"/>
</dbReference>
<sequence>MVNKKLALVVLGLLSLVLVFSGCTSNNTQNTGDSNTDMSWKNVQDSGVLKVGLCAAYPPFESRNEKTGEFEGFDIDFANAIGEELGVKVEIIDAEWPALLGGLSKGDYDTLITCMSERETSAENVEMSEPYYALTDVVVVNKETDSINSLNDLSGKVVGAQLGTGSQDTAEGIEGVKEVVTYNYNPEAFIDLENGRVDAVIVGQAYALTQMKEYENVKATNITINPVNVITVQKSGAVALTDKMNEAINKLKENGKYDEIKEKWLAFE</sequence>
<organism evidence="4 5">
    <name type="scientific">Methanococcus voltae (strain ATCC BAA-1334 / A3)</name>
    <dbReference type="NCBI Taxonomy" id="456320"/>
    <lineage>
        <taxon>Archaea</taxon>
        <taxon>Methanobacteriati</taxon>
        <taxon>Methanobacteriota</taxon>
        <taxon>Methanomada group</taxon>
        <taxon>Methanococci</taxon>
        <taxon>Methanococcales</taxon>
        <taxon>Methanococcaceae</taxon>
        <taxon>Methanococcus</taxon>
    </lineage>
</organism>
<dbReference type="PANTHER" id="PTHR35936">
    <property type="entry name" value="MEMBRANE-BOUND LYTIC MUREIN TRANSGLYCOSYLASE F"/>
    <property type="match status" value="1"/>
</dbReference>
<keyword evidence="5" id="KW-1185">Reference proteome</keyword>
<dbReference type="PANTHER" id="PTHR35936:SF34">
    <property type="entry name" value="ABC TRANSPORTER EXTRACELLULAR-BINDING PROTEIN YCKB-RELATED"/>
    <property type="match status" value="1"/>
</dbReference>
<protein>
    <submittedName>
        <fullName evidence="4">Extracellular solute-binding protein family 3</fullName>
    </submittedName>
</protein>
<evidence type="ECO:0000313" key="4">
    <source>
        <dbReference type="EMBL" id="ADI35841.1"/>
    </source>
</evidence>
<gene>
    <name evidence="4" type="ordered locus">Mvol_0181</name>
</gene>